<organism evidence="2 3">
    <name type="scientific">Treponema socranskii subsp. socranskii VPI DR56BR1116 = ATCC 35536</name>
    <dbReference type="NCBI Taxonomy" id="1125725"/>
    <lineage>
        <taxon>Bacteria</taxon>
        <taxon>Pseudomonadati</taxon>
        <taxon>Spirochaetota</taxon>
        <taxon>Spirochaetia</taxon>
        <taxon>Spirochaetales</taxon>
        <taxon>Treponemataceae</taxon>
        <taxon>Treponema</taxon>
    </lineage>
</organism>
<dbReference type="RefSeq" id="WP_021495596.1">
    <property type="nucleotide sequence ID" value="NZ_AVQI01000044.1"/>
</dbReference>
<gene>
    <name evidence="2" type="ORF">HMPREF0860_0974</name>
</gene>
<keyword evidence="3" id="KW-1185">Reference proteome</keyword>
<feature type="region of interest" description="Disordered" evidence="1">
    <location>
        <begin position="269"/>
        <end position="291"/>
    </location>
</feature>
<dbReference type="PANTHER" id="PTHR38597">
    <property type="entry name" value="BLL3834 PROTEIN"/>
    <property type="match status" value="1"/>
</dbReference>
<proteinExistence type="predicted"/>
<sequence>MNARHTGCADLPLHRGTVPTWLAERMKNLGTLIVESIIQNYGKREVLVRLSDPMWFQSFGAVLGMDWHSSGITTSVMYALKRGLNERGRELGICVCGGRGKYSRNTPNELLFLSDAAGLDGTSLVRASKLCAKVDNNAVQDGFQLYQHNFIVTDEGDWAVVQQGMNAASRTARRYHWCSPKLRSFIEEPHTGVVGEKRGEILNLTDRTAKSTRAAIVEIAHENPDRIVRELSHIASPSAAIVVPREPELFPGLTENAVKAAETVCPSPAPHSNDVAKTARISHSSRSITMSTHHDVRAEDIDLKRLGAVLALSYESPPEDFESLLLTPGLGPRTLQSLALVSEIVYGTPSRFTDPARFSFAHGGKDGHPFPVPCRIYDETIRVLGDGIEKSKLGDTDKTECLRRLYATQLQIERFCSPEADFDKAVAYEKAHSKSWDGRQV</sequence>
<dbReference type="EMBL" id="AVQI01000044">
    <property type="protein sequence ID" value="ERK03149.1"/>
    <property type="molecule type" value="Genomic_DNA"/>
</dbReference>
<protein>
    <submittedName>
        <fullName evidence="2">PF05559 family protein</fullName>
    </submittedName>
</protein>
<accession>A0ABP2YLM1</accession>
<dbReference type="PANTHER" id="PTHR38597:SF1">
    <property type="entry name" value="BLL3834 PROTEIN"/>
    <property type="match status" value="1"/>
</dbReference>
<evidence type="ECO:0000313" key="3">
    <source>
        <dbReference type="Proteomes" id="UP000016646"/>
    </source>
</evidence>
<dbReference type="Pfam" id="PF05559">
    <property type="entry name" value="DUF763"/>
    <property type="match status" value="1"/>
</dbReference>
<name>A0ABP2YLM1_TRESO</name>
<evidence type="ECO:0000256" key="1">
    <source>
        <dbReference type="SAM" id="MobiDB-lite"/>
    </source>
</evidence>
<reference evidence="2 3" key="1">
    <citation type="submission" date="2013-08" db="EMBL/GenBank/DDBJ databases">
        <authorList>
            <person name="Durkin A.S."/>
            <person name="Haft D.R."/>
            <person name="McCorrison J."/>
            <person name="Torralba M."/>
            <person name="Gillis M."/>
            <person name="Haft D.H."/>
            <person name="Methe B."/>
            <person name="Sutton G."/>
            <person name="Nelson K.E."/>
        </authorList>
    </citation>
    <scope>NUCLEOTIDE SEQUENCE [LARGE SCALE GENOMIC DNA]</scope>
    <source>
        <strain evidence="2 3">ATCC 35536</strain>
    </source>
</reference>
<feature type="compositionally biased region" description="Polar residues" evidence="1">
    <location>
        <begin position="281"/>
        <end position="291"/>
    </location>
</feature>
<dbReference type="Proteomes" id="UP000016646">
    <property type="component" value="Unassembled WGS sequence"/>
</dbReference>
<comment type="caution">
    <text evidence="2">The sequence shown here is derived from an EMBL/GenBank/DDBJ whole genome shotgun (WGS) entry which is preliminary data.</text>
</comment>
<dbReference type="InterPro" id="IPR008482">
    <property type="entry name" value="DUF763"/>
</dbReference>
<evidence type="ECO:0000313" key="2">
    <source>
        <dbReference type="EMBL" id="ERK03149.1"/>
    </source>
</evidence>